<dbReference type="Proteomes" id="UP000766486">
    <property type="component" value="Unassembled WGS sequence"/>
</dbReference>
<gene>
    <name evidence="2" type="ORF">CLO192961_LOCUS300495</name>
</gene>
<reference evidence="2 3" key="1">
    <citation type="submission" date="2019-06" db="EMBL/GenBank/DDBJ databases">
        <authorList>
            <person name="Broberg M."/>
        </authorList>
    </citation>
    <scope>NUCLEOTIDE SEQUENCE [LARGE SCALE GENOMIC DNA]</scope>
</reference>
<evidence type="ECO:0000313" key="2">
    <source>
        <dbReference type="EMBL" id="VUC31186.1"/>
    </source>
</evidence>
<keyword evidence="1" id="KW-0732">Signal</keyword>
<comment type="caution">
    <text evidence="2">The sequence shown here is derived from an EMBL/GenBank/DDBJ whole genome shotgun (WGS) entry which is preliminary data.</text>
</comment>
<proteinExistence type="predicted"/>
<dbReference type="EMBL" id="CABFNS010000830">
    <property type="protein sequence ID" value="VUC31186.1"/>
    <property type="molecule type" value="Genomic_DNA"/>
</dbReference>
<sequence length="177" mass="18809">MKFTLSIALLATACSAAVPITTFKLKTVSANSEINGKTFNAAQSKIFTNMQNQNANCQHGTQDDATFQLREGKLTLYATKAAPQQVYAQTTTAEQGKMGYIRPGHELPPGGTLDGWAIDGSGHLKISGVGFVACPGAGQGAWAIYADVGHHDGCLKIEAEAVNEPRPLSCYYTEVEN</sequence>
<name>A0ABY6UJ23_BIOOC</name>
<feature type="signal peptide" evidence="1">
    <location>
        <begin position="1"/>
        <end position="16"/>
    </location>
</feature>
<evidence type="ECO:0000256" key="1">
    <source>
        <dbReference type="SAM" id="SignalP"/>
    </source>
</evidence>
<protein>
    <recommendedName>
        <fullName evidence="4">Cell wall protein PhiA</fullName>
    </recommendedName>
</protein>
<organism evidence="2 3">
    <name type="scientific">Bionectria ochroleuca</name>
    <name type="common">Gliocladium roseum</name>
    <dbReference type="NCBI Taxonomy" id="29856"/>
    <lineage>
        <taxon>Eukaryota</taxon>
        <taxon>Fungi</taxon>
        <taxon>Dikarya</taxon>
        <taxon>Ascomycota</taxon>
        <taxon>Pezizomycotina</taxon>
        <taxon>Sordariomycetes</taxon>
        <taxon>Hypocreomycetidae</taxon>
        <taxon>Hypocreales</taxon>
        <taxon>Bionectriaceae</taxon>
        <taxon>Clonostachys</taxon>
    </lineage>
</organism>
<evidence type="ECO:0000313" key="3">
    <source>
        <dbReference type="Proteomes" id="UP000766486"/>
    </source>
</evidence>
<keyword evidence="3" id="KW-1185">Reference proteome</keyword>
<feature type="chain" id="PRO_5046054699" description="Cell wall protein PhiA" evidence="1">
    <location>
        <begin position="17"/>
        <end position="177"/>
    </location>
</feature>
<evidence type="ECO:0008006" key="4">
    <source>
        <dbReference type="Google" id="ProtNLM"/>
    </source>
</evidence>
<accession>A0ABY6UJ23</accession>